<dbReference type="Proteomes" id="UP000504629">
    <property type="component" value="Unplaced"/>
</dbReference>
<feature type="coiled-coil region" evidence="1">
    <location>
        <begin position="163"/>
        <end position="292"/>
    </location>
</feature>
<reference evidence="3" key="1">
    <citation type="submission" date="2025-08" db="UniProtKB">
        <authorList>
            <consortium name="RefSeq"/>
        </authorList>
    </citation>
    <scope>IDENTIFICATION</scope>
    <source>
        <tissue evidence="3">Silk gland</tissue>
    </source>
</reference>
<keyword evidence="1" id="KW-0175">Coiled coil</keyword>
<evidence type="ECO:0000313" key="2">
    <source>
        <dbReference type="Proteomes" id="UP000504629"/>
    </source>
</evidence>
<dbReference type="RefSeq" id="XP_028027822.1">
    <property type="nucleotide sequence ID" value="XM_028172021.1"/>
</dbReference>
<evidence type="ECO:0000256" key="1">
    <source>
        <dbReference type="SAM" id="Coils"/>
    </source>
</evidence>
<keyword evidence="2" id="KW-1185">Reference proteome</keyword>
<gene>
    <name evidence="3" type="primary">LOC114241232</name>
</gene>
<dbReference type="AlphaFoldDB" id="A0A6J2JFJ3"/>
<sequence length="942" mass="105872">MNQMPDCLHRRKKALDRLIRELSGTPCGSNVQCRNECGDKVAARLMRDFWNILKEDPSCNLAHEVQNRLCARPSSRSCDSCSHRQHIACYMAGRKRDDGDDQRRDALNKVKTFCKNNPDPKSTPRCCTSQSPALSDKDIIPLTKILCNLKEAASFDKQCDAKITALMAAQKELRDQIQNLEKRENAGIQLLKQADCMWTCMEDAYKKKVEDSLERQKTLLEELKEVETSATKWRKNKKDLESQLKNIEKCEKEIKEKINLKTNDLKCVNNEIDDFQKRIDKNKKEIDAATKSLTTKKQASDLKVANLASDIAKKQTVISDETKNKEKKERDGINFVKDAREDLQKLCRVLLQKRIENEDLRAERDALNLEIDLLNKSHDACQDKCAQKQQSILEEIKLTDQEIAKYKTKCVKCHQCTDTIDVRKYCTDCPRCSVERDCLYEDDKCRPDDTLDCVCMSVKEKLLDNIFDNMYTVLERQAKTEKGKAVGGAILKCLKKSRNGKLDAATRKLLQDFVLTTVKQHLNLTIVGGAVKTRCEMDPETHKQLMLCLKQVTVVGPPKEDKGTASKKESCRRWGGECNCPKGGKGCVCDKIAPPLPPEEPSIPEGVDNAETCKVSFCPRKTSTSCGPDVAMQAVPSRVGAEVAALKPNACKDSTCAYPKNMRAAQCVLGPEILNSPTKGSRLSVPFRPEIPVLDEKFCDCSISSVKSCACRDLENSPRDRIIEEVMGRYIEVQPIDKVANVGEIQFGEIAKASGSSTGYIISRPLSSMSNEFVPQREFVQNENVQRYTTAAVDANNKDHNVVKPFLKGDFYATPTNEYGNKVTTGIAVLLNKDNSVNRAVHRNTLNEKTDTTNLTSKDKNGDIGGKTDDNIKSLINNIIVPDGEILDNANFMSQVEFVTVDSFVRRIEILTKYGRDDLSDVTRDEIEVETQLLQEPDLKSK</sequence>
<dbReference type="KEGG" id="bman:114241232"/>
<protein>
    <submittedName>
        <fullName evidence="3">Uncharacterized protein LOC114241232</fullName>
    </submittedName>
</protein>
<feature type="coiled-coil region" evidence="1">
    <location>
        <begin position="343"/>
        <end position="377"/>
    </location>
</feature>
<accession>A0A6J2JFJ3</accession>
<dbReference type="OrthoDB" id="7453798at2759"/>
<name>A0A6J2JFJ3_BOMMA</name>
<proteinExistence type="predicted"/>
<organism evidence="2 3">
    <name type="scientific">Bombyx mandarina</name>
    <name type="common">Wild silk moth</name>
    <name type="synonym">Wild silkworm</name>
    <dbReference type="NCBI Taxonomy" id="7092"/>
    <lineage>
        <taxon>Eukaryota</taxon>
        <taxon>Metazoa</taxon>
        <taxon>Ecdysozoa</taxon>
        <taxon>Arthropoda</taxon>
        <taxon>Hexapoda</taxon>
        <taxon>Insecta</taxon>
        <taxon>Pterygota</taxon>
        <taxon>Neoptera</taxon>
        <taxon>Endopterygota</taxon>
        <taxon>Lepidoptera</taxon>
        <taxon>Glossata</taxon>
        <taxon>Ditrysia</taxon>
        <taxon>Bombycoidea</taxon>
        <taxon>Bombycidae</taxon>
        <taxon>Bombycinae</taxon>
        <taxon>Bombyx</taxon>
    </lineage>
</organism>
<evidence type="ECO:0000313" key="3">
    <source>
        <dbReference type="RefSeq" id="XP_028027822.1"/>
    </source>
</evidence>
<dbReference type="GeneID" id="114241232"/>